<dbReference type="GO" id="GO:0005829">
    <property type="term" value="C:cytosol"/>
    <property type="evidence" value="ECO:0007669"/>
    <property type="project" value="GOC"/>
</dbReference>
<dbReference type="AlphaFoldDB" id="A0A8J8NXU4"/>
<dbReference type="GO" id="GO:0032456">
    <property type="term" value="P:endocytic recycling"/>
    <property type="evidence" value="ECO:0007669"/>
    <property type="project" value="TreeGrafter"/>
</dbReference>
<dbReference type="Pfam" id="PF20655">
    <property type="entry name" value="Vps52_C"/>
    <property type="match status" value="1"/>
</dbReference>
<evidence type="ECO:0000313" key="8">
    <source>
        <dbReference type="EMBL" id="TNV82181.1"/>
    </source>
</evidence>
<keyword evidence="5" id="KW-0333">Golgi apparatus</keyword>
<evidence type="ECO:0000259" key="7">
    <source>
        <dbReference type="Pfam" id="PF20655"/>
    </source>
</evidence>
<feature type="domain" description="Vps52 coiled-coil" evidence="6">
    <location>
        <begin position="56"/>
        <end position="222"/>
    </location>
</feature>
<dbReference type="GO" id="GO:0019905">
    <property type="term" value="F:syntaxin binding"/>
    <property type="evidence" value="ECO:0007669"/>
    <property type="project" value="TreeGrafter"/>
</dbReference>
<dbReference type="PANTHER" id="PTHR14190">
    <property type="entry name" value="SUPPRESSOR OF ACTIN MUTATIONS 2/VACUOLAR PROTEIN SORTING 52"/>
    <property type="match status" value="1"/>
</dbReference>
<dbReference type="PANTHER" id="PTHR14190:SF7">
    <property type="entry name" value="VACUOLAR PROTEIN SORTING-ASSOCIATED PROTEIN 52 HOMOLOG"/>
    <property type="match status" value="1"/>
</dbReference>
<proteinExistence type="inferred from homology"/>
<comment type="subcellular location">
    <subcellularLocation>
        <location evidence="1">Golgi apparatus</location>
        <location evidence="1">trans-Golgi network</location>
    </subcellularLocation>
</comment>
<comment type="caution">
    <text evidence="8">The sequence shown here is derived from an EMBL/GenBank/DDBJ whole genome shotgun (WGS) entry which is preliminary data.</text>
</comment>
<dbReference type="GO" id="GO:0000938">
    <property type="term" value="C:GARP complex"/>
    <property type="evidence" value="ECO:0007669"/>
    <property type="project" value="TreeGrafter"/>
</dbReference>
<dbReference type="InterPro" id="IPR048319">
    <property type="entry name" value="Vps52_CC"/>
</dbReference>
<protein>
    <recommendedName>
        <fullName evidence="10">Vacuolar protein sorting-associated protein 52 homolog</fullName>
    </recommendedName>
</protein>
<keyword evidence="3" id="KW-0813">Transport</keyword>
<organism evidence="8 9">
    <name type="scientific">Halteria grandinella</name>
    <dbReference type="NCBI Taxonomy" id="5974"/>
    <lineage>
        <taxon>Eukaryota</taxon>
        <taxon>Sar</taxon>
        <taxon>Alveolata</taxon>
        <taxon>Ciliophora</taxon>
        <taxon>Intramacronucleata</taxon>
        <taxon>Spirotrichea</taxon>
        <taxon>Stichotrichia</taxon>
        <taxon>Sporadotrichida</taxon>
        <taxon>Halteriidae</taxon>
        <taxon>Halteria</taxon>
    </lineage>
</organism>
<gene>
    <name evidence="8" type="ORF">FGO68_gene15051</name>
</gene>
<evidence type="ECO:0000259" key="6">
    <source>
        <dbReference type="Pfam" id="PF04129"/>
    </source>
</evidence>
<evidence type="ECO:0000256" key="2">
    <source>
        <dbReference type="ARBA" id="ARBA00008180"/>
    </source>
</evidence>
<reference evidence="8" key="1">
    <citation type="submission" date="2019-06" db="EMBL/GenBank/DDBJ databases">
        <authorList>
            <person name="Zheng W."/>
        </authorList>
    </citation>
    <scope>NUCLEOTIDE SEQUENCE</scope>
    <source>
        <strain evidence="8">QDHG01</strain>
    </source>
</reference>
<dbReference type="InterPro" id="IPR007258">
    <property type="entry name" value="Vps52"/>
</dbReference>
<dbReference type="EMBL" id="RRYP01005279">
    <property type="protein sequence ID" value="TNV82181.1"/>
    <property type="molecule type" value="Genomic_DNA"/>
</dbReference>
<dbReference type="InterPro" id="IPR048361">
    <property type="entry name" value="Vps52_C"/>
</dbReference>
<dbReference type="Pfam" id="PF04129">
    <property type="entry name" value="Vps52_CC"/>
    <property type="match status" value="1"/>
</dbReference>
<dbReference type="GO" id="GO:0006896">
    <property type="term" value="P:Golgi to vacuole transport"/>
    <property type="evidence" value="ECO:0007669"/>
    <property type="project" value="TreeGrafter"/>
</dbReference>
<dbReference type="Proteomes" id="UP000785679">
    <property type="component" value="Unassembled WGS sequence"/>
</dbReference>
<keyword evidence="9" id="KW-1185">Reference proteome</keyword>
<evidence type="ECO:0000313" key="9">
    <source>
        <dbReference type="Proteomes" id="UP000785679"/>
    </source>
</evidence>
<name>A0A8J8NXU4_HALGN</name>
<dbReference type="OrthoDB" id="19482at2759"/>
<dbReference type="GO" id="GO:0015031">
    <property type="term" value="P:protein transport"/>
    <property type="evidence" value="ECO:0007669"/>
    <property type="project" value="UniProtKB-KW"/>
</dbReference>
<evidence type="ECO:0000256" key="1">
    <source>
        <dbReference type="ARBA" id="ARBA00004601"/>
    </source>
</evidence>
<accession>A0A8J8NXU4</accession>
<evidence type="ECO:0000256" key="5">
    <source>
        <dbReference type="ARBA" id="ARBA00023034"/>
    </source>
</evidence>
<sequence length="711" mass="83156">MDSSRSSRDQNRDYRFLSEIVASEKDLDIRAYTKKIKEELSRLEDDCITDFLTINKEVGTLYNELNNSNRILTKIEGVVDVFQSELSEIANQVSILQERSSSYNTALKNRKELEKIMSGHIETIILSEELIKNLCDGEVDQVYMDNVERLSKILVNSRMSDFAESRSMLEIRPELDKLKLKVCSRARSFLIVKMNNMRKPKTNFQILQESVLLKFKPLLVFLKEHSQETFVELTNYYAEVMQKIYYHLIKTYIKESKKLIEERITKNHLIVNEDIKAAATTQQSLKDLLTNIQTNIKTMAEGGAGATQQTESNKESPYVIDDRLHIIEAIDNQPQVSRISQQRHQRYPPEEIFRSQNRLIIEAVSKEFVFILEFFDLKTAQCSFIFNQIFQKVINYYLDWLQLYVQNSLYDVLAILLMTIVNEENKKLLHKNKILVLDYFFDKVNMLLWPRFSQLFDGLIENARKANLANFKLYNQTTVHSSTIKYAETIRSFSMIQPYLSQDMLSLKVGSFRTVFIEFLSHLGATHFQEPKDRRSFMINNLDFIINTLKQLGTPGEQGTQEIDYYFKDIHRFLANLQQQLMKDYFGALDQLIQKHFYFPSEENQDGEESLSTSKFKDVSQVNPKIIEDIANEFQISYKAKLQQVTQEINHGIQNSKTKTEVFQTFMRGLMLRFTSLTELIKQVNPRLLKEMQPPHLILLDLKSASQNCDF</sequence>
<feature type="domain" description="Vps52 C-terminal" evidence="7">
    <location>
        <begin position="307"/>
        <end position="557"/>
    </location>
</feature>
<evidence type="ECO:0008006" key="10">
    <source>
        <dbReference type="Google" id="ProtNLM"/>
    </source>
</evidence>
<evidence type="ECO:0000256" key="3">
    <source>
        <dbReference type="ARBA" id="ARBA00022448"/>
    </source>
</evidence>
<evidence type="ECO:0000256" key="4">
    <source>
        <dbReference type="ARBA" id="ARBA00022927"/>
    </source>
</evidence>
<dbReference type="GO" id="GO:0042147">
    <property type="term" value="P:retrograde transport, endosome to Golgi"/>
    <property type="evidence" value="ECO:0007669"/>
    <property type="project" value="TreeGrafter"/>
</dbReference>
<keyword evidence="4" id="KW-0653">Protein transport</keyword>
<comment type="similarity">
    <text evidence="2">Belongs to the VPS52 family.</text>
</comment>